<dbReference type="EMBL" id="MTBC01000003">
    <property type="protein sequence ID" value="OQD43205.1"/>
    <property type="molecule type" value="Genomic_DNA"/>
</dbReference>
<dbReference type="PRINTS" id="PR00080">
    <property type="entry name" value="SDRFAMILY"/>
</dbReference>
<comment type="caution">
    <text evidence="2">The sequence shown here is derived from an EMBL/GenBank/DDBJ whole genome shotgun (WGS) entry which is preliminary data.</text>
</comment>
<proteinExistence type="inferred from homology"/>
<dbReference type="Pfam" id="PF13561">
    <property type="entry name" value="adh_short_C2"/>
    <property type="match status" value="1"/>
</dbReference>
<evidence type="ECO:0000313" key="3">
    <source>
        <dbReference type="Proteomes" id="UP000191680"/>
    </source>
</evidence>
<dbReference type="RefSeq" id="WP_080318333.1">
    <property type="nucleotide sequence ID" value="NZ_MTBC01000003.1"/>
</dbReference>
<keyword evidence="3" id="KW-1185">Reference proteome</keyword>
<evidence type="ECO:0000313" key="2">
    <source>
        <dbReference type="EMBL" id="OQD43205.1"/>
    </source>
</evidence>
<dbReference type="PRINTS" id="PR00081">
    <property type="entry name" value="GDHRDH"/>
</dbReference>
<dbReference type="Proteomes" id="UP000191680">
    <property type="component" value="Unassembled WGS sequence"/>
</dbReference>
<organism evidence="2 3">
    <name type="scientific">Croceivirga radicis</name>
    <dbReference type="NCBI Taxonomy" id="1929488"/>
    <lineage>
        <taxon>Bacteria</taxon>
        <taxon>Pseudomonadati</taxon>
        <taxon>Bacteroidota</taxon>
        <taxon>Flavobacteriia</taxon>
        <taxon>Flavobacteriales</taxon>
        <taxon>Flavobacteriaceae</taxon>
        <taxon>Croceivirga</taxon>
    </lineage>
</organism>
<dbReference type="AlphaFoldDB" id="A0A1V6LSQ8"/>
<dbReference type="FunFam" id="3.40.50.720:FF:000084">
    <property type="entry name" value="Short-chain dehydrogenase reductase"/>
    <property type="match status" value="1"/>
</dbReference>
<dbReference type="InterPro" id="IPR002347">
    <property type="entry name" value="SDR_fam"/>
</dbReference>
<protein>
    <submittedName>
        <fullName evidence="2">Sugar dehydrogenase</fullName>
    </submittedName>
</protein>
<comment type="similarity">
    <text evidence="1">Belongs to the short-chain dehydrogenases/reductases (SDR) family.</text>
</comment>
<dbReference type="PANTHER" id="PTHR42760">
    <property type="entry name" value="SHORT-CHAIN DEHYDROGENASES/REDUCTASES FAMILY MEMBER"/>
    <property type="match status" value="1"/>
</dbReference>
<dbReference type="OrthoDB" id="9788235at2"/>
<dbReference type="InterPro" id="IPR020904">
    <property type="entry name" value="Sc_DH/Rdtase_CS"/>
</dbReference>
<name>A0A1V6LSQ8_9FLAO</name>
<accession>A0A1V6LSQ8</accession>
<gene>
    <name evidence="2" type="ORF">BUL40_05035</name>
</gene>
<dbReference type="InterPro" id="IPR036291">
    <property type="entry name" value="NAD(P)-bd_dom_sf"/>
</dbReference>
<evidence type="ECO:0000256" key="1">
    <source>
        <dbReference type="ARBA" id="ARBA00006484"/>
    </source>
</evidence>
<sequence length="267" mass="28563">MVNVLKNQTALITGSSSGIGKGIAVAMAKAGASVVLIYHNNKEGAEETAQLINSLGAKCIVLQADVSKEAAVKKLFTTAIKEFNTVDIVVPNAGIQKDYPLHKMPLAAWQQVLDINLTGQFLCAKEAINLFLKQGIRKDISKAAGKLIHISSVHDVIPWSGHANYAAAKGGLDMLMRSIAQGYAANKIRCNAIAPGAIKTKINEDARDTKEEREAMLKLIPYGRIGEPVDIGNVACWLASDYSDYINGETIYVDGGMTTYPGFKGNG</sequence>
<dbReference type="Gene3D" id="3.40.50.720">
    <property type="entry name" value="NAD(P)-binding Rossmann-like Domain"/>
    <property type="match status" value="1"/>
</dbReference>
<reference evidence="2 3" key="1">
    <citation type="submission" date="2016-12" db="EMBL/GenBank/DDBJ databases">
        <authorList>
            <person name="Song W.-J."/>
            <person name="Kurnit D.M."/>
        </authorList>
    </citation>
    <scope>NUCLEOTIDE SEQUENCE [LARGE SCALE GENOMIC DNA]</scope>
    <source>
        <strain evidence="2 3">HSG9</strain>
    </source>
</reference>
<dbReference type="NCBIfam" id="NF005559">
    <property type="entry name" value="PRK07231.1"/>
    <property type="match status" value="1"/>
</dbReference>
<dbReference type="PROSITE" id="PS00061">
    <property type="entry name" value="ADH_SHORT"/>
    <property type="match status" value="1"/>
</dbReference>
<dbReference type="GO" id="GO:0016616">
    <property type="term" value="F:oxidoreductase activity, acting on the CH-OH group of donors, NAD or NADP as acceptor"/>
    <property type="evidence" value="ECO:0007669"/>
    <property type="project" value="TreeGrafter"/>
</dbReference>
<dbReference type="SUPFAM" id="SSF51735">
    <property type="entry name" value="NAD(P)-binding Rossmann-fold domains"/>
    <property type="match status" value="1"/>
</dbReference>
<dbReference type="PANTHER" id="PTHR42760:SF132">
    <property type="entry name" value="SHORT-CHAIN DEHYDROGENASE_REDUCTASE FAMILY PROTEIN"/>
    <property type="match status" value="1"/>
</dbReference>